<dbReference type="KEGG" id="kbs:EPA93_47905"/>
<evidence type="ECO:0000256" key="2">
    <source>
        <dbReference type="SAM" id="Coils"/>
    </source>
</evidence>
<keyword evidence="1" id="KW-0238">DNA-binding</keyword>
<reference evidence="4 5" key="1">
    <citation type="submission" date="2019-01" db="EMBL/GenBank/DDBJ databases">
        <title>Ktedonosporobacter rubrisoli SCAWS-G2.</title>
        <authorList>
            <person name="Huang Y."/>
            <person name="Yan B."/>
        </authorList>
    </citation>
    <scope>NUCLEOTIDE SEQUENCE [LARGE SCALE GENOMIC DNA]</scope>
    <source>
        <strain evidence="4 5">SCAWS-G2</strain>
    </source>
</reference>
<keyword evidence="5" id="KW-1185">Reference proteome</keyword>
<dbReference type="Pfam" id="PF07282">
    <property type="entry name" value="Cas12f1-like_TNB"/>
    <property type="match status" value="1"/>
</dbReference>
<protein>
    <submittedName>
        <fullName evidence="4">Transposase</fullName>
    </submittedName>
</protein>
<organism evidence="4 5">
    <name type="scientific">Ktedonosporobacter rubrisoli</name>
    <dbReference type="NCBI Taxonomy" id="2509675"/>
    <lineage>
        <taxon>Bacteria</taxon>
        <taxon>Bacillati</taxon>
        <taxon>Chloroflexota</taxon>
        <taxon>Ktedonobacteria</taxon>
        <taxon>Ktedonobacterales</taxon>
        <taxon>Ktedonosporobacteraceae</taxon>
        <taxon>Ktedonosporobacter</taxon>
    </lineage>
</organism>
<sequence length="594" mass="68124">MFVKGGTMRTNRTHQPLTYDVRLPDEAQADALRLLDASKMVVNKALIILWPFLDDFGSERTGPAWKQVGKCIGSPLPHGDRQWRCESEVVGRLLRGQAERKKAFAVVAPILSDGFIRPQTDKRPAGKNRQAIKEAITTLQKSLEEDDTRFVTLQNVVEQCCNYFFQHDQFPQSYEELQPIPVLSVGMLSYAGDDGREKGQAYRLALDLDAGVARFRFRYPDEAGVWRWRKTDTIIALPECLKERLWEGELMAPTLREERRAEGERFAVLDFIVEVEKTELPTWEQVERILGADWGIHTLLTATAVNEHNEQVGKPLFLNTGNFDGRQARTRRQIDELKKKVALYEQQRDALPEEDSKCLWYAKRLALYRREIERCWRKYNWRNRALAHLASNVLLLLCQIHDCSLLSMESLKTLKSTGRGKGVRGRWRNYRTNATIRGEIWRLLRYKCHLVGLRFLTCQPRGTSHTCPRCGVPANTYRSPSDRQEGVKWGRWMYCTNCSYNGDRDYCASVNIARLGVAYLVQMKQAGKARACSISDPRVKPVAYTTTGSALLLPPTGETPARFLRGKIYYYPGWFASVFLQSSQPRAVFLRLCG</sequence>
<dbReference type="GO" id="GO:0003677">
    <property type="term" value="F:DNA binding"/>
    <property type="evidence" value="ECO:0007669"/>
    <property type="project" value="UniProtKB-KW"/>
</dbReference>
<dbReference type="OrthoDB" id="138674at2"/>
<evidence type="ECO:0000313" key="4">
    <source>
        <dbReference type="EMBL" id="QBD83282.1"/>
    </source>
</evidence>
<proteinExistence type="predicted"/>
<evidence type="ECO:0000256" key="1">
    <source>
        <dbReference type="ARBA" id="ARBA00023125"/>
    </source>
</evidence>
<feature type="domain" description="Cas12f1-like TNB" evidence="3">
    <location>
        <begin position="439"/>
        <end position="512"/>
    </location>
</feature>
<feature type="coiled-coil region" evidence="2">
    <location>
        <begin position="327"/>
        <end position="354"/>
    </location>
</feature>
<evidence type="ECO:0000313" key="5">
    <source>
        <dbReference type="Proteomes" id="UP000290365"/>
    </source>
</evidence>
<gene>
    <name evidence="4" type="ORF">EPA93_47905</name>
</gene>
<dbReference type="InterPro" id="IPR010095">
    <property type="entry name" value="Cas12f1-like_TNB"/>
</dbReference>
<evidence type="ECO:0000259" key="3">
    <source>
        <dbReference type="Pfam" id="PF07282"/>
    </source>
</evidence>
<accession>A0A4P6K5K8</accession>
<dbReference type="EMBL" id="CP035758">
    <property type="protein sequence ID" value="QBD83282.1"/>
    <property type="molecule type" value="Genomic_DNA"/>
</dbReference>
<dbReference type="AlphaFoldDB" id="A0A4P6K5K8"/>
<name>A0A4P6K5K8_KTERU</name>
<keyword evidence="2" id="KW-0175">Coiled coil</keyword>
<dbReference type="Proteomes" id="UP000290365">
    <property type="component" value="Chromosome"/>
</dbReference>